<dbReference type="GO" id="GO:0071973">
    <property type="term" value="P:bacterial-type flagellum-dependent cell motility"/>
    <property type="evidence" value="ECO:0007669"/>
    <property type="project" value="TreeGrafter"/>
</dbReference>
<keyword evidence="8" id="KW-0969">Cilium</keyword>
<comment type="function">
    <text evidence="5">Required for morphogenesis and for the elongation of the flagellar filament by facilitating polymerization of the flagellin monomers at the tip of growing filament. Forms a capping structure, which prevents flagellin subunits (transported through the central channel of the flagellum) from leaking out without polymerization at the distal end.</text>
</comment>
<evidence type="ECO:0000259" key="7">
    <source>
        <dbReference type="Pfam" id="PF07195"/>
    </source>
</evidence>
<dbReference type="PANTHER" id="PTHR30288:SF0">
    <property type="entry name" value="FLAGELLAR HOOK-ASSOCIATED PROTEIN 2"/>
    <property type="match status" value="1"/>
</dbReference>
<name>A0A662Z7S8_9GAMM</name>
<evidence type="ECO:0000259" key="6">
    <source>
        <dbReference type="Pfam" id="PF02465"/>
    </source>
</evidence>
<dbReference type="OrthoDB" id="9810816at2"/>
<evidence type="ECO:0000256" key="1">
    <source>
        <dbReference type="ARBA" id="ARBA00009764"/>
    </source>
</evidence>
<comment type="subcellular location">
    <subcellularLocation>
        <location evidence="5">Secreted</location>
    </subcellularLocation>
    <subcellularLocation>
        <location evidence="5">Bacterial flagellum</location>
    </subcellularLocation>
</comment>
<dbReference type="Pfam" id="PF07195">
    <property type="entry name" value="FliD_C"/>
    <property type="match status" value="1"/>
</dbReference>
<dbReference type="InterPro" id="IPR003481">
    <property type="entry name" value="FliD_N"/>
</dbReference>
<feature type="domain" description="Flagellar hook-associated protein 2 C-terminal" evidence="7">
    <location>
        <begin position="251"/>
        <end position="484"/>
    </location>
</feature>
<dbReference type="GO" id="GO:0009424">
    <property type="term" value="C:bacterial-type flagellum hook"/>
    <property type="evidence" value="ECO:0007669"/>
    <property type="project" value="UniProtKB-UniRule"/>
</dbReference>
<dbReference type="InterPro" id="IPR010809">
    <property type="entry name" value="FliD_C"/>
</dbReference>
<sequence length="504" mass="54688">MSSVVTNAGTGSGSDFESIISAMVSSRKQLLNKRVTVKKAETEIEQDGVNKLTSALKSFKTTIDNSKGIDILNTHKIETSQSSSYTAFSITAKSDCSNTSMSVTVNQLAKAESVSTKINSTDENFNNSFSAGTMTISLGHDEEGNEKSFSIEVSEGDTLEIIRRRINTSADNTYGVSCNVIKTAEGYSFSLVSGETGLNSQNLSISVSNTNSSDGHDDLTRLAFNHPESADLDSENKFTSSNGNIWSYSAGQNAIITVDGNELTSKTNEFKDQVAGVEIVAKQVSETETINGETGLKSYQVDITSDNDAAANKIQAFVNAYNSLISTFNTLTARNTYTDGTNNYDGGDLAGDSQVKGLQNSLVSMITRADVEVAGMNYFTCGLEYNRDGTLSLNKEKFSKALEENYTAVQKLFTDSDGLIDKVSNEVYEYTKFGGLLSDRETQLKSQMDYWTEKENRNNELLEKYEESLRVKYGNLDSLMAGYQTSMSYLSSVISGVNASAKSG</sequence>
<keyword evidence="4 5" id="KW-0975">Bacterial flagellum</keyword>
<evidence type="ECO:0000256" key="5">
    <source>
        <dbReference type="RuleBase" id="RU362066"/>
    </source>
</evidence>
<keyword evidence="8" id="KW-0282">Flagellum</keyword>
<proteinExistence type="inferred from homology"/>
<keyword evidence="5" id="KW-0964">Secreted</keyword>
<evidence type="ECO:0000313" key="8">
    <source>
        <dbReference type="EMBL" id="SFJ95023.1"/>
    </source>
</evidence>
<keyword evidence="3" id="KW-0175">Coiled coil</keyword>
<keyword evidence="8" id="KW-0966">Cell projection</keyword>
<dbReference type="EMBL" id="FOSF01000009">
    <property type="protein sequence ID" value="SFJ95023.1"/>
    <property type="molecule type" value="Genomic_DNA"/>
</dbReference>
<dbReference type="GO" id="GO:0007155">
    <property type="term" value="P:cell adhesion"/>
    <property type="evidence" value="ECO:0007669"/>
    <property type="project" value="InterPro"/>
</dbReference>
<evidence type="ECO:0000313" key="9">
    <source>
        <dbReference type="Proteomes" id="UP000243374"/>
    </source>
</evidence>
<comment type="similarity">
    <text evidence="1 5">Belongs to the FliD family.</text>
</comment>
<feature type="domain" description="Flagellar hook-associated protein 2 N-terminal" evidence="6">
    <location>
        <begin position="12"/>
        <end position="111"/>
    </location>
</feature>
<dbReference type="PANTHER" id="PTHR30288">
    <property type="entry name" value="FLAGELLAR CAP/ASSEMBLY PROTEIN FLID"/>
    <property type="match status" value="1"/>
</dbReference>
<evidence type="ECO:0000256" key="3">
    <source>
        <dbReference type="ARBA" id="ARBA00023054"/>
    </source>
</evidence>
<accession>A0A662Z7S8</accession>
<dbReference type="Proteomes" id="UP000243374">
    <property type="component" value="Unassembled WGS sequence"/>
</dbReference>
<dbReference type="Pfam" id="PF02465">
    <property type="entry name" value="FliD_N"/>
    <property type="match status" value="1"/>
</dbReference>
<dbReference type="GO" id="GO:0009421">
    <property type="term" value="C:bacterial-type flagellum filament cap"/>
    <property type="evidence" value="ECO:0007669"/>
    <property type="project" value="InterPro"/>
</dbReference>
<reference evidence="8 9" key="1">
    <citation type="submission" date="2016-10" db="EMBL/GenBank/DDBJ databases">
        <authorList>
            <person name="Varghese N."/>
            <person name="Submissions S."/>
        </authorList>
    </citation>
    <scope>NUCLEOTIDE SEQUENCE [LARGE SCALE GENOMIC DNA]</scope>
    <source>
        <strain evidence="8 9">22B</strain>
    </source>
</reference>
<dbReference type="GO" id="GO:0005576">
    <property type="term" value="C:extracellular region"/>
    <property type="evidence" value="ECO:0007669"/>
    <property type="project" value="UniProtKB-SubCell"/>
</dbReference>
<dbReference type="InterPro" id="IPR040026">
    <property type="entry name" value="FliD"/>
</dbReference>
<organism evidence="8 9">
    <name type="scientific">Succinivibrio dextrinosolvens</name>
    <dbReference type="NCBI Taxonomy" id="83771"/>
    <lineage>
        <taxon>Bacteria</taxon>
        <taxon>Pseudomonadati</taxon>
        <taxon>Pseudomonadota</taxon>
        <taxon>Gammaproteobacteria</taxon>
        <taxon>Aeromonadales</taxon>
        <taxon>Succinivibrionaceae</taxon>
        <taxon>Succinivibrio</taxon>
    </lineage>
</organism>
<keyword evidence="9" id="KW-1185">Reference proteome</keyword>
<comment type="subunit">
    <text evidence="2 5">Homopentamer.</text>
</comment>
<evidence type="ECO:0000256" key="4">
    <source>
        <dbReference type="ARBA" id="ARBA00023143"/>
    </source>
</evidence>
<dbReference type="AlphaFoldDB" id="A0A662Z7S8"/>
<gene>
    <name evidence="8" type="ORF">SAMN04487865_100935</name>
</gene>
<dbReference type="RefSeq" id="WP_074839685.1">
    <property type="nucleotide sequence ID" value="NZ_CP047056.1"/>
</dbReference>
<evidence type="ECO:0000256" key="2">
    <source>
        <dbReference type="ARBA" id="ARBA00011255"/>
    </source>
</evidence>
<protein>
    <recommendedName>
        <fullName evidence="5">Flagellar hook-associated protein 2</fullName>
        <shortName evidence="5">HAP2</shortName>
    </recommendedName>
    <alternativeName>
        <fullName evidence="5">Flagellar cap protein</fullName>
    </alternativeName>
</protein>